<evidence type="ECO:0000313" key="2">
    <source>
        <dbReference type="EMBL" id="KAF2268469.1"/>
    </source>
</evidence>
<gene>
    <name evidence="2" type="ORF">CC78DRAFT_613175</name>
</gene>
<dbReference type="EMBL" id="ML986586">
    <property type="protein sequence ID" value="KAF2268469.1"/>
    <property type="molecule type" value="Genomic_DNA"/>
</dbReference>
<evidence type="ECO:0000313" key="3">
    <source>
        <dbReference type="Proteomes" id="UP000800093"/>
    </source>
</evidence>
<dbReference type="Proteomes" id="UP000800093">
    <property type="component" value="Unassembled WGS sequence"/>
</dbReference>
<keyword evidence="3" id="KW-1185">Reference proteome</keyword>
<name>A0A9P4N891_9PLEO</name>
<reference evidence="3" key="1">
    <citation type="journal article" date="2020" name="Stud. Mycol.">
        <title>101 Dothideomycetes genomes: A test case for predicting lifestyles and emergence of pathogens.</title>
        <authorList>
            <person name="Haridas S."/>
            <person name="Albert R."/>
            <person name="Binder M."/>
            <person name="Bloem J."/>
            <person name="LaButti K."/>
            <person name="Salamov A."/>
            <person name="Andreopoulos B."/>
            <person name="Baker S."/>
            <person name="Barry K."/>
            <person name="Bills G."/>
            <person name="Bluhm B."/>
            <person name="Cannon C."/>
            <person name="Castanera R."/>
            <person name="Culley D."/>
            <person name="Daum C."/>
            <person name="Ezra D."/>
            <person name="Gonzalez J."/>
            <person name="Henrissat B."/>
            <person name="Kuo A."/>
            <person name="Liang C."/>
            <person name="Lipzen A."/>
            <person name="Lutzoni F."/>
            <person name="Magnuson J."/>
            <person name="Mondo S."/>
            <person name="Nolan M."/>
            <person name="Ohm R."/>
            <person name="Pangilinan J."/>
            <person name="Park H.-J."/>
            <person name="Ramirez L."/>
            <person name="Alfaro M."/>
            <person name="Sun H."/>
            <person name="Tritt A."/>
            <person name="Yoshinaga Y."/>
            <person name="Zwiers L.-H."/>
            <person name="Turgeon B."/>
            <person name="Goodwin S."/>
            <person name="Spatafora J."/>
            <person name="Crous P."/>
            <person name="Grigoriev I."/>
        </authorList>
    </citation>
    <scope>NUCLEOTIDE SEQUENCE [LARGE SCALE GENOMIC DNA]</scope>
    <source>
        <strain evidence="3">CBS 304.66</strain>
    </source>
</reference>
<comment type="caution">
    <text evidence="2">The sequence shown here is derived from an EMBL/GenBank/DDBJ whole genome shotgun (WGS) entry which is preliminary data.</text>
</comment>
<proteinExistence type="predicted"/>
<protein>
    <submittedName>
        <fullName evidence="2">Uncharacterized protein</fullName>
    </submittedName>
</protein>
<accession>A0A9P4N891</accession>
<dbReference type="OrthoDB" id="288942at2759"/>
<evidence type="ECO:0000256" key="1">
    <source>
        <dbReference type="SAM" id="MobiDB-lite"/>
    </source>
</evidence>
<organism evidence="2 3">
    <name type="scientific">Lojkania enalia</name>
    <dbReference type="NCBI Taxonomy" id="147567"/>
    <lineage>
        <taxon>Eukaryota</taxon>
        <taxon>Fungi</taxon>
        <taxon>Dikarya</taxon>
        <taxon>Ascomycota</taxon>
        <taxon>Pezizomycotina</taxon>
        <taxon>Dothideomycetes</taxon>
        <taxon>Pleosporomycetidae</taxon>
        <taxon>Pleosporales</taxon>
        <taxon>Pleosporales incertae sedis</taxon>
        <taxon>Lojkania</taxon>
    </lineage>
</organism>
<feature type="region of interest" description="Disordered" evidence="1">
    <location>
        <begin position="338"/>
        <end position="360"/>
    </location>
</feature>
<dbReference type="AlphaFoldDB" id="A0A9P4N891"/>
<sequence>MIRELQCDSACSSSEAVGNATVEKLPGTREKKALEKPRHERHLRFRADRRCLESIDLSNSHLQEQSPLFSVLPPEIRNVIFEYAVCQYVDYSSPINLRSGICHIGHEHHLAIDTNLLRTCRLIYYETHAIPIRSTTYHIRSLQTRMSDHRLHHISSQQGQHLYHLHDMCVRPDSTQLSRFIRSPHLQWKRISYTIWSGLNTPWTTSSLTMLLNTLEGVKFPASCQEVNVELETVEEDQQHVVFAHNQQLIWGSSLLRTDASSMQYSPEGSREFVWLEPARQVHRSIVPQFNYYTYRLCWRAAGSMREWEVYDHVDCLERGSRTVVSKIASLPSTTAATEHNHLNSGPAKAVSIGSDYDRA</sequence>